<keyword evidence="4" id="KW-0274">FAD</keyword>
<name>A0A6A7BAI3_9PLEO</name>
<dbReference type="InterPro" id="IPR016166">
    <property type="entry name" value="FAD-bd_PCMH"/>
</dbReference>
<evidence type="ECO:0000256" key="2">
    <source>
        <dbReference type="ARBA" id="ARBA00005466"/>
    </source>
</evidence>
<dbReference type="InterPro" id="IPR036318">
    <property type="entry name" value="FAD-bd_PCMH-like_sf"/>
</dbReference>
<evidence type="ECO:0000256" key="3">
    <source>
        <dbReference type="ARBA" id="ARBA00022630"/>
    </source>
</evidence>
<reference evidence="8" key="1">
    <citation type="submission" date="2020-01" db="EMBL/GenBank/DDBJ databases">
        <authorList>
            <consortium name="DOE Joint Genome Institute"/>
            <person name="Haridas S."/>
            <person name="Albert R."/>
            <person name="Binder M."/>
            <person name="Bloem J."/>
            <person name="Labutti K."/>
            <person name="Salamov A."/>
            <person name="Andreopoulos B."/>
            <person name="Baker S.E."/>
            <person name="Barry K."/>
            <person name="Bills G."/>
            <person name="Bluhm B.H."/>
            <person name="Cannon C."/>
            <person name="Castanera R."/>
            <person name="Culley D.E."/>
            <person name="Daum C."/>
            <person name="Ezra D."/>
            <person name="Gonzalez J.B."/>
            <person name="Henrissat B."/>
            <person name="Kuo A."/>
            <person name="Liang C."/>
            <person name="Lipzen A."/>
            <person name="Lutzoni F."/>
            <person name="Magnuson J."/>
            <person name="Mondo S."/>
            <person name="Nolan M."/>
            <person name="Ohm R."/>
            <person name="Pangilinan J."/>
            <person name="Park H.-J."/>
            <person name="Ramirez L."/>
            <person name="Alfaro M."/>
            <person name="Sun H."/>
            <person name="Tritt A."/>
            <person name="Yoshinaga Y."/>
            <person name="Zwiers L.-H."/>
            <person name="Turgeon B.G."/>
            <person name="Goodwin S.B."/>
            <person name="Spatafora J.W."/>
            <person name="Crous P.W."/>
            <person name="Grigoriev I.V."/>
        </authorList>
    </citation>
    <scope>NUCLEOTIDE SEQUENCE</scope>
    <source>
        <strain evidence="8">IPT5</strain>
    </source>
</reference>
<proteinExistence type="inferred from homology"/>
<dbReference type="InterPro" id="IPR012951">
    <property type="entry name" value="BBE"/>
</dbReference>
<dbReference type="OrthoDB" id="415825at2759"/>
<dbReference type="InterPro" id="IPR016169">
    <property type="entry name" value="FAD-bd_PCMH_sub2"/>
</dbReference>
<dbReference type="GO" id="GO:0071949">
    <property type="term" value="F:FAD binding"/>
    <property type="evidence" value="ECO:0007669"/>
    <property type="project" value="InterPro"/>
</dbReference>
<keyword evidence="3" id="KW-0285">Flavoprotein</keyword>
<evidence type="ECO:0000256" key="6">
    <source>
        <dbReference type="SAM" id="SignalP"/>
    </source>
</evidence>
<dbReference type="Pfam" id="PF08031">
    <property type="entry name" value="BBE"/>
    <property type="match status" value="1"/>
</dbReference>
<evidence type="ECO:0000256" key="4">
    <source>
        <dbReference type="ARBA" id="ARBA00022827"/>
    </source>
</evidence>
<comment type="similarity">
    <text evidence="2">Belongs to the oxygen-dependent FAD-linked oxidoreductase family.</text>
</comment>
<dbReference type="InterPro" id="IPR050416">
    <property type="entry name" value="FAD-linked_Oxidoreductase"/>
</dbReference>
<keyword evidence="6" id="KW-0732">Signal</keyword>
<feature type="chain" id="PRO_5025444025" evidence="6">
    <location>
        <begin position="23"/>
        <end position="492"/>
    </location>
</feature>
<dbReference type="AlphaFoldDB" id="A0A6A7BAI3"/>
<keyword evidence="5" id="KW-0560">Oxidoreductase</keyword>
<dbReference type="EMBL" id="MU006299">
    <property type="protein sequence ID" value="KAF2852363.1"/>
    <property type="molecule type" value="Genomic_DNA"/>
</dbReference>
<evidence type="ECO:0000313" key="9">
    <source>
        <dbReference type="Proteomes" id="UP000799423"/>
    </source>
</evidence>
<dbReference type="Gene3D" id="3.30.465.10">
    <property type="match status" value="1"/>
</dbReference>
<sequence length="492" mass="53674">MGYQTWHFTAVCLLSAVASSGAIDKRVALDDCLASFKVPVFIPSSSDFTQATKPFNLRVPFEPVAYTVPSTVQHVQDAVSCGVTNKITVTAKSGGHSYGSHGLGGEDGHLIVDMRRFNTVTVDQAAHTAVVGAGGRLGNIALALYAQGKQATGHGTCPGVGVSGLTLHGGYGLTSRSKGLTLDNLFEATVVLANSTVVTISQTQNFDLFWAMRGAGAAFGIVTEFKFKTFTAPENNIVFQYNLSPSNSASLVDALTILQNFSIYNQPPELNMRWFLGQQLTGVYYGNRSSFDAIMTPLLSLLKIPTNNLQNAVSTKGWLDTLTFFSNGPLAQPEIYDYHETFFAKSLMPEYLSPAAMKALADYYFSTARHVRRGWYLLIDLHGGANSAISSIPVNATAYAHRKAVFKMQFYDVVFGGTYQPQYFEFLNGWVKAIEDAMPGENMGMYVNYADTSLNRTEAHRRYWGSNYERLVAIKKGFDPRGVFEGPQLVGG</sequence>
<dbReference type="PANTHER" id="PTHR42973">
    <property type="entry name" value="BINDING OXIDOREDUCTASE, PUTATIVE (AFU_ORTHOLOGUE AFUA_1G17690)-RELATED"/>
    <property type="match status" value="1"/>
</dbReference>
<comment type="cofactor">
    <cofactor evidence="1">
        <name>FAD</name>
        <dbReference type="ChEBI" id="CHEBI:57692"/>
    </cofactor>
</comment>
<dbReference type="Proteomes" id="UP000799423">
    <property type="component" value="Unassembled WGS sequence"/>
</dbReference>
<gene>
    <name evidence="8" type="ORF">T440DRAFT_526950</name>
</gene>
<evidence type="ECO:0000256" key="5">
    <source>
        <dbReference type="ARBA" id="ARBA00023002"/>
    </source>
</evidence>
<evidence type="ECO:0000313" key="8">
    <source>
        <dbReference type="EMBL" id="KAF2852363.1"/>
    </source>
</evidence>
<evidence type="ECO:0000259" key="7">
    <source>
        <dbReference type="PROSITE" id="PS51387"/>
    </source>
</evidence>
<dbReference type="SUPFAM" id="SSF56176">
    <property type="entry name" value="FAD-binding/transporter-associated domain-like"/>
    <property type="match status" value="1"/>
</dbReference>
<accession>A0A6A7BAI3</accession>
<evidence type="ECO:0000256" key="1">
    <source>
        <dbReference type="ARBA" id="ARBA00001974"/>
    </source>
</evidence>
<protein>
    <submittedName>
        <fullName evidence="8">Glucooligosaccharide oxidase</fullName>
    </submittedName>
</protein>
<dbReference type="PANTHER" id="PTHR42973:SF39">
    <property type="entry name" value="FAD-BINDING PCMH-TYPE DOMAIN-CONTAINING PROTEIN"/>
    <property type="match status" value="1"/>
</dbReference>
<dbReference type="Gene3D" id="3.40.462.20">
    <property type="match status" value="1"/>
</dbReference>
<dbReference type="InterPro" id="IPR006094">
    <property type="entry name" value="Oxid_FAD_bind_N"/>
</dbReference>
<feature type="domain" description="FAD-binding PCMH-type" evidence="7">
    <location>
        <begin position="59"/>
        <end position="232"/>
    </location>
</feature>
<organism evidence="8 9">
    <name type="scientific">Plenodomus tracheiphilus IPT5</name>
    <dbReference type="NCBI Taxonomy" id="1408161"/>
    <lineage>
        <taxon>Eukaryota</taxon>
        <taxon>Fungi</taxon>
        <taxon>Dikarya</taxon>
        <taxon>Ascomycota</taxon>
        <taxon>Pezizomycotina</taxon>
        <taxon>Dothideomycetes</taxon>
        <taxon>Pleosporomycetidae</taxon>
        <taxon>Pleosporales</taxon>
        <taxon>Pleosporineae</taxon>
        <taxon>Leptosphaeriaceae</taxon>
        <taxon>Plenodomus</taxon>
    </lineage>
</organism>
<keyword evidence="9" id="KW-1185">Reference proteome</keyword>
<dbReference type="PROSITE" id="PS51387">
    <property type="entry name" value="FAD_PCMH"/>
    <property type="match status" value="1"/>
</dbReference>
<dbReference type="GO" id="GO:0016491">
    <property type="term" value="F:oxidoreductase activity"/>
    <property type="evidence" value="ECO:0007669"/>
    <property type="project" value="UniProtKB-KW"/>
</dbReference>
<feature type="signal peptide" evidence="6">
    <location>
        <begin position="1"/>
        <end position="22"/>
    </location>
</feature>
<dbReference type="Pfam" id="PF01565">
    <property type="entry name" value="FAD_binding_4"/>
    <property type="match status" value="1"/>
</dbReference>